<feature type="domain" description="Integrase catalytic" evidence="3">
    <location>
        <begin position="63"/>
        <end position="239"/>
    </location>
</feature>
<reference evidence="5" key="1">
    <citation type="submission" date="2025-08" db="UniProtKB">
        <authorList>
            <consortium name="RefSeq"/>
        </authorList>
    </citation>
    <scope>IDENTIFICATION</scope>
</reference>
<organism evidence="4 5">
    <name type="scientific">Galendromus occidentalis</name>
    <name type="common">western predatory mite</name>
    <dbReference type="NCBI Taxonomy" id="34638"/>
    <lineage>
        <taxon>Eukaryota</taxon>
        <taxon>Metazoa</taxon>
        <taxon>Ecdysozoa</taxon>
        <taxon>Arthropoda</taxon>
        <taxon>Chelicerata</taxon>
        <taxon>Arachnida</taxon>
        <taxon>Acari</taxon>
        <taxon>Parasitiformes</taxon>
        <taxon>Mesostigmata</taxon>
        <taxon>Gamasina</taxon>
        <taxon>Phytoseioidea</taxon>
        <taxon>Phytoseiidae</taxon>
        <taxon>Typhlodrominae</taxon>
        <taxon>Galendromus</taxon>
    </lineage>
</organism>
<dbReference type="FunFam" id="3.30.420.10:FF:000063">
    <property type="entry name" value="Retrovirus-related Pol polyprotein from transposon 297-like Protein"/>
    <property type="match status" value="1"/>
</dbReference>
<dbReference type="InterPro" id="IPR050951">
    <property type="entry name" value="Retrovirus_Pol_polyprotein"/>
</dbReference>
<evidence type="ECO:0000313" key="5">
    <source>
        <dbReference type="RefSeq" id="XP_018494705.1"/>
    </source>
</evidence>
<dbReference type="AlphaFoldDB" id="A0AAJ7L545"/>
<dbReference type="InterPro" id="IPR041588">
    <property type="entry name" value="Integrase_H2C2"/>
</dbReference>
<dbReference type="GO" id="GO:0003676">
    <property type="term" value="F:nucleic acid binding"/>
    <property type="evidence" value="ECO:0007669"/>
    <property type="project" value="InterPro"/>
</dbReference>
<dbReference type="GeneID" id="108864150"/>
<dbReference type="KEGG" id="goe:108864150"/>
<dbReference type="GO" id="GO:0003964">
    <property type="term" value="F:RNA-directed DNA polymerase activity"/>
    <property type="evidence" value="ECO:0007669"/>
    <property type="project" value="UniProtKB-EC"/>
</dbReference>
<dbReference type="PROSITE" id="PS50994">
    <property type="entry name" value="INTEGRASE"/>
    <property type="match status" value="1"/>
</dbReference>
<protein>
    <recommendedName>
        <fullName evidence="1">RNA-directed DNA polymerase</fullName>
        <ecNumber evidence="1">2.7.7.49</ecNumber>
    </recommendedName>
</protein>
<dbReference type="Pfam" id="PF00665">
    <property type="entry name" value="rve"/>
    <property type="match status" value="1"/>
</dbReference>
<evidence type="ECO:0000259" key="3">
    <source>
        <dbReference type="PROSITE" id="PS50994"/>
    </source>
</evidence>
<dbReference type="InterPro" id="IPR001584">
    <property type="entry name" value="Integrase_cat-core"/>
</dbReference>
<evidence type="ECO:0000256" key="2">
    <source>
        <dbReference type="SAM" id="Coils"/>
    </source>
</evidence>
<dbReference type="Pfam" id="PF17921">
    <property type="entry name" value="Integrase_H2C2"/>
    <property type="match status" value="1"/>
</dbReference>
<accession>A0AAJ7L545</accession>
<dbReference type="PANTHER" id="PTHR37984">
    <property type="entry name" value="PROTEIN CBG26694"/>
    <property type="match status" value="1"/>
</dbReference>
<gene>
    <name evidence="5" type="primary">LOC108864150</name>
</gene>
<dbReference type="SUPFAM" id="SSF53098">
    <property type="entry name" value="Ribonuclease H-like"/>
    <property type="match status" value="1"/>
</dbReference>
<proteinExistence type="predicted"/>
<dbReference type="RefSeq" id="XP_018494705.1">
    <property type="nucleotide sequence ID" value="XM_018639189.1"/>
</dbReference>
<dbReference type="InterPro" id="IPR012337">
    <property type="entry name" value="RNaseH-like_sf"/>
</dbReference>
<dbReference type="Proteomes" id="UP000694867">
    <property type="component" value="Unplaced"/>
</dbReference>
<dbReference type="GO" id="GO:0015074">
    <property type="term" value="P:DNA integration"/>
    <property type="evidence" value="ECO:0007669"/>
    <property type="project" value="InterPro"/>
</dbReference>
<keyword evidence="2" id="KW-0175">Coiled coil</keyword>
<dbReference type="InterPro" id="IPR036397">
    <property type="entry name" value="RNaseH_sf"/>
</dbReference>
<keyword evidence="4" id="KW-1185">Reference proteome</keyword>
<sequence>MRPELLQRTHKSHLGYDSMCRRVKDTIFWPGIRNDIKNMAMICEACQVYRNKQRAEPLVGKPIPTRPWQVIHQDLFSWRDCQYLVTIDSFSDFFEIDRLGRDTTTKSIIEKTAAHLSRYGRPSEIHTDSDPRYLANEFQEFLKSWRIKHITSSPHYHQSNGKSESAVKAAKRIIKKTQLNRENLQEALLEWRSTPQVDGQSPAQKFFSRTLATLMPMREENLRPTNSDLIQKQITARRDKQKRTHDKSAKDLQPIAVGQKVRIQPTDYTHEWKLGTCLQQLRPRTYLIKTPEGGSLIRNRRL</sequence>
<dbReference type="Gene3D" id="1.10.340.70">
    <property type="match status" value="1"/>
</dbReference>
<evidence type="ECO:0000313" key="4">
    <source>
        <dbReference type="Proteomes" id="UP000694867"/>
    </source>
</evidence>
<dbReference type="PANTHER" id="PTHR37984:SF8">
    <property type="entry name" value="CCHC-TYPE DOMAIN-CONTAINING PROTEIN"/>
    <property type="match status" value="1"/>
</dbReference>
<dbReference type="EC" id="2.7.7.49" evidence="1"/>
<feature type="coiled-coil region" evidence="2">
    <location>
        <begin position="167"/>
        <end position="194"/>
    </location>
</feature>
<name>A0AAJ7L545_9ACAR</name>
<evidence type="ECO:0000256" key="1">
    <source>
        <dbReference type="ARBA" id="ARBA00012493"/>
    </source>
</evidence>
<dbReference type="Gene3D" id="3.30.420.10">
    <property type="entry name" value="Ribonuclease H-like superfamily/Ribonuclease H"/>
    <property type="match status" value="1"/>
</dbReference>